<dbReference type="InterPro" id="IPR052038">
    <property type="entry name" value="Type-VII_TA_antitoxin"/>
</dbReference>
<dbReference type="PANTHER" id="PTHR33571">
    <property type="entry name" value="SSL8005 PROTEIN"/>
    <property type="match status" value="1"/>
</dbReference>
<evidence type="ECO:0000256" key="4">
    <source>
        <dbReference type="ARBA" id="ARBA00022695"/>
    </source>
</evidence>
<accession>A0A7C3KFD5</accession>
<dbReference type="SUPFAM" id="SSF81301">
    <property type="entry name" value="Nucleotidyltransferase"/>
    <property type="match status" value="1"/>
</dbReference>
<comment type="caution">
    <text evidence="11">The sequence shown here is derived from an EMBL/GenBank/DDBJ whole genome shotgun (WGS) entry which is preliminary data.</text>
</comment>
<keyword evidence="8" id="KW-0460">Magnesium</keyword>
<proteinExistence type="inferred from homology"/>
<evidence type="ECO:0000259" key="10">
    <source>
        <dbReference type="Pfam" id="PF01909"/>
    </source>
</evidence>
<dbReference type="GO" id="GO:0046872">
    <property type="term" value="F:metal ion binding"/>
    <property type="evidence" value="ECO:0007669"/>
    <property type="project" value="UniProtKB-KW"/>
</dbReference>
<evidence type="ECO:0000256" key="7">
    <source>
        <dbReference type="ARBA" id="ARBA00022840"/>
    </source>
</evidence>
<feature type="domain" description="Polymerase nucleotidyl transferase" evidence="10">
    <location>
        <begin position="22"/>
        <end position="95"/>
    </location>
</feature>
<comment type="similarity">
    <text evidence="9">Belongs to the MntA antitoxin family.</text>
</comment>
<name>A0A7C3KFD5_9CYAN</name>
<evidence type="ECO:0000256" key="8">
    <source>
        <dbReference type="ARBA" id="ARBA00022842"/>
    </source>
</evidence>
<evidence type="ECO:0000256" key="2">
    <source>
        <dbReference type="ARBA" id="ARBA00022649"/>
    </source>
</evidence>
<evidence type="ECO:0000256" key="6">
    <source>
        <dbReference type="ARBA" id="ARBA00022741"/>
    </source>
</evidence>
<dbReference type="InterPro" id="IPR002934">
    <property type="entry name" value="Polymerase_NTP_transf_dom"/>
</dbReference>
<reference evidence="11" key="1">
    <citation type="journal article" date="2020" name="mSystems">
        <title>Genome- and Community-Level Interaction Insights into Carbon Utilization and Element Cycling Functions of Hydrothermarchaeota in Hydrothermal Sediment.</title>
        <authorList>
            <person name="Zhou Z."/>
            <person name="Liu Y."/>
            <person name="Xu W."/>
            <person name="Pan J."/>
            <person name="Luo Z.H."/>
            <person name="Li M."/>
        </authorList>
    </citation>
    <scope>NUCLEOTIDE SEQUENCE [LARGE SCALE GENOMIC DNA]</scope>
    <source>
        <strain evidence="11">SpSt-418</strain>
    </source>
</reference>
<keyword evidence="3 11" id="KW-0808">Transferase</keyword>
<protein>
    <submittedName>
        <fullName evidence="11">Nucleotidyltransferase</fullName>
    </submittedName>
</protein>
<keyword evidence="4" id="KW-0548">Nucleotidyltransferase</keyword>
<dbReference type="CDD" id="cd05403">
    <property type="entry name" value="NT_KNTase_like"/>
    <property type="match status" value="1"/>
</dbReference>
<comment type="cofactor">
    <cofactor evidence="1">
        <name>Mg(2+)</name>
        <dbReference type="ChEBI" id="CHEBI:18420"/>
    </cofactor>
</comment>
<organism evidence="11">
    <name type="scientific">Oscillatoriales cyanobacterium SpSt-418</name>
    <dbReference type="NCBI Taxonomy" id="2282169"/>
    <lineage>
        <taxon>Bacteria</taxon>
        <taxon>Bacillati</taxon>
        <taxon>Cyanobacteriota</taxon>
        <taxon>Cyanophyceae</taxon>
        <taxon>Oscillatoriophycideae</taxon>
        <taxon>Oscillatoriales</taxon>
    </lineage>
</organism>
<keyword evidence="6" id="KW-0547">Nucleotide-binding</keyword>
<keyword evidence="5" id="KW-0479">Metal-binding</keyword>
<dbReference type="AlphaFoldDB" id="A0A7C3KFD5"/>
<evidence type="ECO:0000256" key="1">
    <source>
        <dbReference type="ARBA" id="ARBA00001946"/>
    </source>
</evidence>
<gene>
    <name evidence="11" type="ORF">ENR64_09175</name>
</gene>
<evidence type="ECO:0000256" key="3">
    <source>
        <dbReference type="ARBA" id="ARBA00022679"/>
    </source>
</evidence>
<keyword evidence="7" id="KW-0067">ATP-binding</keyword>
<dbReference type="PANTHER" id="PTHR33571:SF14">
    <property type="entry name" value="PROTEIN ADENYLYLTRANSFERASE MJ0435-RELATED"/>
    <property type="match status" value="1"/>
</dbReference>
<sequence>MPVQTKAQVLALLQEYHQELHRFGVKRCGIFGSFARDTAIHPQSDVDILVAFEPDQKTFDNFIHLSFFLEDLFGRTVDLITVESLSPYIDPHILDQVEYVSCHSLTQPPVHL</sequence>
<evidence type="ECO:0000313" key="11">
    <source>
        <dbReference type="EMBL" id="HFM97922.1"/>
    </source>
</evidence>
<dbReference type="Gene3D" id="3.30.460.10">
    <property type="entry name" value="Beta Polymerase, domain 2"/>
    <property type="match status" value="1"/>
</dbReference>
<keyword evidence="2" id="KW-1277">Toxin-antitoxin system</keyword>
<evidence type="ECO:0000256" key="5">
    <source>
        <dbReference type="ARBA" id="ARBA00022723"/>
    </source>
</evidence>
<dbReference type="EMBL" id="DSRU01000124">
    <property type="protein sequence ID" value="HFM97922.1"/>
    <property type="molecule type" value="Genomic_DNA"/>
</dbReference>
<dbReference type="GO" id="GO:0005524">
    <property type="term" value="F:ATP binding"/>
    <property type="evidence" value="ECO:0007669"/>
    <property type="project" value="UniProtKB-KW"/>
</dbReference>
<dbReference type="InterPro" id="IPR043519">
    <property type="entry name" value="NT_sf"/>
</dbReference>
<dbReference type="Pfam" id="PF01909">
    <property type="entry name" value="NTP_transf_2"/>
    <property type="match status" value="1"/>
</dbReference>
<evidence type="ECO:0000256" key="9">
    <source>
        <dbReference type="ARBA" id="ARBA00038276"/>
    </source>
</evidence>
<dbReference type="GO" id="GO:0016779">
    <property type="term" value="F:nucleotidyltransferase activity"/>
    <property type="evidence" value="ECO:0007669"/>
    <property type="project" value="UniProtKB-KW"/>
</dbReference>